<feature type="compositionally biased region" description="Polar residues" evidence="6">
    <location>
        <begin position="1042"/>
        <end position="1054"/>
    </location>
</feature>
<dbReference type="Pfam" id="PF00307">
    <property type="entry name" value="CH"/>
    <property type="match status" value="1"/>
</dbReference>
<organism evidence="9 10">
    <name type="scientific">Adineta steineri</name>
    <dbReference type="NCBI Taxonomy" id="433720"/>
    <lineage>
        <taxon>Eukaryota</taxon>
        <taxon>Metazoa</taxon>
        <taxon>Spiralia</taxon>
        <taxon>Gnathifera</taxon>
        <taxon>Rotifera</taxon>
        <taxon>Eurotatoria</taxon>
        <taxon>Bdelloidea</taxon>
        <taxon>Adinetida</taxon>
        <taxon>Adinetidae</taxon>
        <taxon>Adineta</taxon>
    </lineage>
</organism>
<dbReference type="InterPro" id="IPR036872">
    <property type="entry name" value="CH_dom_sf"/>
</dbReference>
<evidence type="ECO:0000256" key="4">
    <source>
        <dbReference type="ARBA" id="ARBA00038441"/>
    </source>
</evidence>
<feature type="coiled-coil region" evidence="5">
    <location>
        <begin position="204"/>
        <end position="255"/>
    </location>
</feature>
<evidence type="ECO:0000256" key="1">
    <source>
        <dbReference type="ARBA" id="ARBA00004245"/>
    </source>
</evidence>
<keyword evidence="2" id="KW-0963">Cytoplasm</keyword>
<dbReference type="PROSITE" id="PS51460">
    <property type="entry name" value="GAR"/>
    <property type="match status" value="1"/>
</dbReference>
<dbReference type="PANTHER" id="PTHR46756:SF18">
    <property type="entry name" value="GAS2-LIKE PROTEIN PICKLED EGGS"/>
    <property type="match status" value="1"/>
</dbReference>
<sequence>MATAVEQLVIDPQSRFLEMKSLQPYSTTDEYLYAMKEDLADWLSNMYPDWQPITADNFLECLENGALLCHHANNVNDAAHLADWLSNMYPDWQPITADNFLECLENGALLCHHANNVNDAARKMNSLSILTDCKFRTGARPQTFNARDNVSQFIKWARRIAGVREVLMFESDDLILRKNEKNFLLCLLEIARFGARFGVSVPAIIKLEDEIEQEIARDKQAQSQTLTELKYLQRKEAEEEEEKIKARRIKEIEDEKNTFETTNYQSTHNNDKQINQDPSNTFLSTNPNGTNWLHDRVTHISELSNNNNNNSKQRQNSEASDHDDSRASNEINTTTINLNETSKYTRTLDGSENPVEVPKYIRTFDDKENTAEIPKYTQTFDEREDSTGILKHNQNFDEREHSVETPKYTQTFDEREDSTGIPKHTQAFDERENPTGKAKYVQTFDERENPKYTQTFDERENPVEIPKYIRTIDDKENSSEIPKYTQTLDDREHPIEPPPSSSHLHKTVIKIANSCCCSQRFPVIRIGEGKYRIGENGAIIFIRILRNHVMVRVGGGWDTLENYLNKHDPCRRSGGHHRSDHHYNHNHSDIPILAIPNTNIAPSTQKTTPFGKSVTIRTDEFPLAKPSNHDTNLVDAQLVITRGADGRHRIGQITYKSEEDILNQQQQSCPHHHHHHHQSPPTARIKSARSTGHLTPSSIYSKQSSPSTDQDYSSLTETTPSKPSSSSSLDSKDDSIEQSFKSLNITSIENERVRNYSPVVKSHTQPLIHTNDYSINQSDQQDINNFNNIRSKITESIIGNIDDNIHPTYSGSSQHDFDLSDIEDVMELHKNLVNDKDITTMDNDSLESSEGIVEETKKLPPVPTIKKSVGSASTLSAAQKQKQTTNRKNSTPTSTSRYSPRLNLLPNVAQTVKKEEPLNKQRRKSTIATQRSKSSELVDKITDTSKLDRDSGFDEQDFRTERLHSIGDDNSSVSSMRSAKSSTILHSNKLEYKETKSYELRMKKLDAKRILNEKTQTKLYSTARRASDMIPPTPPIHKYRKNSQSTVNLKQQQP</sequence>
<keyword evidence="3" id="KW-0206">Cytoskeleton</keyword>
<evidence type="ECO:0000256" key="2">
    <source>
        <dbReference type="ARBA" id="ARBA00022490"/>
    </source>
</evidence>
<feature type="region of interest" description="Disordered" evidence="6">
    <location>
        <begin position="257"/>
        <end position="334"/>
    </location>
</feature>
<gene>
    <name evidence="9" type="ORF">JYZ213_LOCUS3786</name>
</gene>
<evidence type="ECO:0000313" key="9">
    <source>
        <dbReference type="EMBL" id="CAF0774023.1"/>
    </source>
</evidence>
<feature type="domain" description="GAR" evidence="8">
    <location>
        <begin position="499"/>
        <end position="571"/>
    </location>
</feature>
<comment type="similarity">
    <text evidence="4">Belongs to the GAS2 family.</text>
</comment>
<dbReference type="PROSITE" id="PS50021">
    <property type="entry name" value="CH"/>
    <property type="match status" value="1"/>
</dbReference>
<evidence type="ECO:0000313" key="10">
    <source>
        <dbReference type="Proteomes" id="UP000663845"/>
    </source>
</evidence>
<feature type="region of interest" description="Disordered" evidence="6">
    <location>
        <begin position="411"/>
        <end position="433"/>
    </location>
</feature>
<dbReference type="SMART" id="SM00033">
    <property type="entry name" value="CH"/>
    <property type="match status" value="1"/>
</dbReference>
<dbReference type="GO" id="GO:0008093">
    <property type="term" value="F:cytoskeletal anchor activity"/>
    <property type="evidence" value="ECO:0007669"/>
    <property type="project" value="TreeGrafter"/>
</dbReference>
<dbReference type="SUPFAM" id="SSF47576">
    <property type="entry name" value="Calponin-homology domain, CH-domain"/>
    <property type="match status" value="2"/>
</dbReference>
<evidence type="ECO:0000259" key="7">
    <source>
        <dbReference type="PROSITE" id="PS50021"/>
    </source>
</evidence>
<dbReference type="Gene3D" id="1.10.418.10">
    <property type="entry name" value="Calponin-like domain"/>
    <property type="match status" value="2"/>
</dbReference>
<dbReference type="AlphaFoldDB" id="A0A813QZK0"/>
<dbReference type="InterPro" id="IPR001715">
    <property type="entry name" value="CH_dom"/>
</dbReference>
<evidence type="ECO:0000256" key="6">
    <source>
        <dbReference type="SAM" id="MobiDB-lite"/>
    </source>
</evidence>
<dbReference type="GO" id="GO:0051015">
    <property type="term" value="F:actin filament binding"/>
    <property type="evidence" value="ECO:0007669"/>
    <property type="project" value="TreeGrafter"/>
</dbReference>
<name>A0A813QZK0_9BILA</name>
<feature type="domain" description="Calponin-homology (CH)" evidence="7">
    <location>
        <begin position="75"/>
        <end position="195"/>
    </location>
</feature>
<feature type="compositionally biased region" description="Low complexity" evidence="6">
    <location>
        <begin position="697"/>
        <end position="729"/>
    </location>
</feature>
<dbReference type="SMART" id="SM00243">
    <property type="entry name" value="GAS2"/>
    <property type="match status" value="1"/>
</dbReference>
<feature type="region of interest" description="Disordered" evidence="6">
    <location>
        <begin position="841"/>
        <end position="940"/>
    </location>
</feature>
<feature type="compositionally biased region" description="Low complexity" evidence="6">
    <location>
        <begin position="890"/>
        <end position="901"/>
    </location>
</feature>
<dbReference type="GO" id="GO:0008017">
    <property type="term" value="F:microtubule binding"/>
    <property type="evidence" value="ECO:0007669"/>
    <property type="project" value="InterPro"/>
</dbReference>
<dbReference type="Gene3D" id="3.30.920.20">
    <property type="entry name" value="Gas2-like domain"/>
    <property type="match status" value="1"/>
</dbReference>
<feature type="region of interest" description="Disordered" evidence="6">
    <location>
        <begin position="1016"/>
        <end position="1054"/>
    </location>
</feature>
<evidence type="ECO:0000259" key="8">
    <source>
        <dbReference type="PROSITE" id="PS51460"/>
    </source>
</evidence>
<dbReference type="PANTHER" id="PTHR46756">
    <property type="entry name" value="TRANSGELIN"/>
    <property type="match status" value="1"/>
</dbReference>
<dbReference type="EMBL" id="CAJNOG010000020">
    <property type="protein sequence ID" value="CAF0774023.1"/>
    <property type="molecule type" value="Genomic_DNA"/>
</dbReference>
<dbReference type="Pfam" id="PF02187">
    <property type="entry name" value="GAS2"/>
    <property type="match status" value="1"/>
</dbReference>
<dbReference type="InterPro" id="IPR003108">
    <property type="entry name" value="GAR_dom"/>
</dbReference>
<dbReference type="GO" id="GO:0051764">
    <property type="term" value="P:actin crosslink formation"/>
    <property type="evidence" value="ECO:0007669"/>
    <property type="project" value="TreeGrafter"/>
</dbReference>
<feature type="region of interest" description="Disordered" evidence="6">
    <location>
        <begin position="663"/>
        <end position="735"/>
    </location>
</feature>
<dbReference type="GO" id="GO:0005884">
    <property type="term" value="C:actin filament"/>
    <property type="evidence" value="ECO:0007669"/>
    <property type="project" value="TreeGrafter"/>
</dbReference>
<dbReference type="SUPFAM" id="SSF143575">
    <property type="entry name" value="GAS2 domain-like"/>
    <property type="match status" value="1"/>
</dbReference>
<comment type="subcellular location">
    <subcellularLocation>
        <location evidence="1">Cytoplasm</location>
        <location evidence="1">Cytoskeleton</location>
    </subcellularLocation>
</comment>
<reference evidence="9" key="1">
    <citation type="submission" date="2021-02" db="EMBL/GenBank/DDBJ databases">
        <authorList>
            <person name="Nowell W R."/>
        </authorList>
    </citation>
    <scope>NUCLEOTIDE SEQUENCE</scope>
</reference>
<feature type="compositionally biased region" description="Polar residues" evidence="6">
    <location>
        <begin position="259"/>
        <end position="291"/>
    </location>
</feature>
<protein>
    <submittedName>
        <fullName evidence="9">Uncharacterized protein</fullName>
    </submittedName>
</protein>
<proteinExistence type="inferred from homology"/>
<dbReference type="Proteomes" id="UP000663845">
    <property type="component" value="Unassembled WGS sequence"/>
</dbReference>
<evidence type="ECO:0000256" key="5">
    <source>
        <dbReference type="SAM" id="Coils"/>
    </source>
</evidence>
<feature type="compositionally biased region" description="Polar residues" evidence="6">
    <location>
        <begin position="870"/>
        <end position="889"/>
    </location>
</feature>
<evidence type="ECO:0000256" key="3">
    <source>
        <dbReference type="ARBA" id="ARBA00023212"/>
    </source>
</evidence>
<comment type="caution">
    <text evidence="9">The sequence shown here is derived from an EMBL/GenBank/DDBJ whole genome shotgun (WGS) entry which is preliminary data.</text>
</comment>
<dbReference type="InterPro" id="IPR036534">
    <property type="entry name" value="GAR_dom_sf"/>
</dbReference>
<accession>A0A813QZK0</accession>
<keyword evidence="5" id="KW-0175">Coiled coil</keyword>